<feature type="chain" id="PRO_5012685120" evidence="2">
    <location>
        <begin position="22"/>
        <end position="241"/>
    </location>
</feature>
<feature type="signal peptide" evidence="2">
    <location>
        <begin position="1"/>
        <end position="21"/>
    </location>
</feature>
<accession>A0A1T5J1Z3</accession>
<feature type="transmembrane region" description="Helical" evidence="1">
    <location>
        <begin position="97"/>
        <end position="117"/>
    </location>
</feature>
<keyword evidence="1" id="KW-0812">Transmembrane</keyword>
<keyword evidence="1" id="KW-0472">Membrane</keyword>
<dbReference type="STRING" id="428993.SAMN06296058_0459"/>
<feature type="transmembrane region" description="Helical" evidence="1">
    <location>
        <begin position="72"/>
        <end position="91"/>
    </location>
</feature>
<evidence type="ECO:0000256" key="1">
    <source>
        <dbReference type="SAM" id="Phobius"/>
    </source>
</evidence>
<dbReference type="EMBL" id="FUZV01000001">
    <property type="protein sequence ID" value="SKC45495.1"/>
    <property type="molecule type" value="Genomic_DNA"/>
</dbReference>
<organism evidence="3 4">
    <name type="scientific">Pseudoxanthomonas indica</name>
    <dbReference type="NCBI Taxonomy" id="428993"/>
    <lineage>
        <taxon>Bacteria</taxon>
        <taxon>Pseudomonadati</taxon>
        <taxon>Pseudomonadota</taxon>
        <taxon>Gammaproteobacteria</taxon>
        <taxon>Lysobacterales</taxon>
        <taxon>Lysobacteraceae</taxon>
        <taxon>Pseudoxanthomonas</taxon>
    </lineage>
</organism>
<dbReference type="AlphaFoldDB" id="A0A1T5J1Z3"/>
<evidence type="ECO:0000313" key="4">
    <source>
        <dbReference type="Proteomes" id="UP000190341"/>
    </source>
</evidence>
<sequence length="241" mass="26623">MRKWKGVLLASLMLSLPVAVAGWFLVPRCDVTGAACHVLTSSSWYVFPLQVEIFANFLVQFRVLGDVQMWSVFMAFALPACVAMAYVWRTWGAVKFAAAYLVACVVMYFVAVQAMAWEMKPVPTTAEASQDDFATPHCVPVDKVPQEVTVEALLANPKRFEGRTVRVEGYYYNRFELSALYSSRVDPYASSEPAVWVTGIPVFNHFSDRHVGIVGVFTRSERGHGGVWPGALCALSVGVVP</sequence>
<protein>
    <submittedName>
        <fullName evidence="3">Uncharacterized protein</fullName>
    </submittedName>
</protein>
<keyword evidence="1" id="KW-1133">Transmembrane helix</keyword>
<evidence type="ECO:0000256" key="2">
    <source>
        <dbReference type="SAM" id="SignalP"/>
    </source>
</evidence>
<keyword evidence="4" id="KW-1185">Reference proteome</keyword>
<dbReference type="Proteomes" id="UP000190341">
    <property type="component" value="Unassembled WGS sequence"/>
</dbReference>
<dbReference type="RefSeq" id="WP_079722858.1">
    <property type="nucleotide sequence ID" value="NZ_BMCL01000003.1"/>
</dbReference>
<gene>
    <name evidence="3" type="ORF">SAMN06296058_0459</name>
</gene>
<proteinExistence type="predicted"/>
<reference evidence="3 4" key="1">
    <citation type="submission" date="2017-02" db="EMBL/GenBank/DDBJ databases">
        <authorList>
            <person name="Peterson S.W."/>
        </authorList>
    </citation>
    <scope>NUCLEOTIDE SEQUENCE [LARGE SCALE GENOMIC DNA]</scope>
    <source>
        <strain evidence="3 4">P15</strain>
    </source>
</reference>
<keyword evidence="2" id="KW-0732">Signal</keyword>
<name>A0A1T5J1Z3_9GAMM</name>
<dbReference type="OrthoDB" id="6042150at2"/>
<evidence type="ECO:0000313" key="3">
    <source>
        <dbReference type="EMBL" id="SKC45495.1"/>
    </source>
</evidence>